<dbReference type="InParanoid" id="A0A2P5E9V4"/>
<dbReference type="PROSITE" id="PS00414">
    <property type="entry name" value="PROFILIN"/>
    <property type="match status" value="1"/>
</dbReference>
<keyword evidence="2" id="KW-1185">Reference proteome</keyword>
<dbReference type="InterPro" id="IPR027310">
    <property type="entry name" value="Profilin_CS"/>
</dbReference>
<evidence type="ECO:0000313" key="2">
    <source>
        <dbReference type="Proteomes" id="UP000237000"/>
    </source>
</evidence>
<dbReference type="AlphaFoldDB" id="A0A2P5E9V4"/>
<proteinExistence type="predicted"/>
<accession>A0A2P5E9V4</accession>
<dbReference type="GO" id="GO:0003779">
    <property type="term" value="F:actin binding"/>
    <property type="evidence" value="ECO:0007669"/>
    <property type="project" value="InterPro"/>
</dbReference>
<dbReference type="Proteomes" id="UP000237000">
    <property type="component" value="Unassembled WGS sequence"/>
</dbReference>
<sequence length="51" mass="5719">MTWNIYVQICLSYCIAIQPNLIVDSPINVQNTAIRTIHLNGPNVGIRARLP</sequence>
<name>A0A2P5E9V4_TREOI</name>
<gene>
    <name evidence="1" type="ORF">TorRG33x02_219620</name>
</gene>
<protein>
    <submittedName>
        <fullName evidence="1">Profilin conserved site</fullName>
    </submittedName>
</protein>
<reference evidence="2" key="1">
    <citation type="submission" date="2016-06" db="EMBL/GenBank/DDBJ databases">
        <title>Parallel loss of symbiosis genes in relatives of nitrogen-fixing non-legume Parasponia.</title>
        <authorList>
            <person name="Van Velzen R."/>
            <person name="Holmer R."/>
            <person name="Bu F."/>
            <person name="Rutten L."/>
            <person name="Van Zeijl A."/>
            <person name="Liu W."/>
            <person name="Santuari L."/>
            <person name="Cao Q."/>
            <person name="Sharma T."/>
            <person name="Shen D."/>
            <person name="Roswanjaya Y."/>
            <person name="Wardhani T."/>
            <person name="Kalhor M.S."/>
            <person name="Jansen J."/>
            <person name="Van den Hoogen J."/>
            <person name="Gungor B."/>
            <person name="Hartog M."/>
            <person name="Hontelez J."/>
            <person name="Verver J."/>
            <person name="Yang W.-C."/>
            <person name="Schijlen E."/>
            <person name="Repin R."/>
            <person name="Schilthuizen M."/>
            <person name="Schranz E."/>
            <person name="Heidstra R."/>
            <person name="Miyata K."/>
            <person name="Fedorova E."/>
            <person name="Kohlen W."/>
            <person name="Bisseling T."/>
            <person name="Smit S."/>
            <person name="Geurts R."/>
        </authorList>
    </citation>
    <scope>NUCLEOTIDE SEQUENCE [LARGE SCALE GENOMIC DNA]</scope>
    <source>
        <strain evidence="2">cv. RG33-2</strain>
    </source>
</reference>
<evidence type="ECO:0000313" key="1">
    <source>
        <dbReference type="EMBL" id="PON82260.1"/>
    </source>
</evidence>
<comment type="caution">
    <text evidence="1">The sequence shown here is derived from an EMBL/GenBank/DDBJ whole genome shotgun (WGS) entry which is preliminary data.</text>
</comment>
<organism evidence="1 2">
    <name type="scientific">Trema orientale</name>
    <name type="common">Charcoal tree</name>
    <name type="synonym">Celtis orientalis</name>
    <dbReference type="NCBI Taxonomy" id="63057"/>
    <lineage>
        <taxon>Eukaryota</taxon>
        <taxon>Viridiplantae</taxon>
        <taxon>Streptophyta</taxon>
        <taxon>Embryophyta</taxon>
        <taxon>Tracheophyta</taxon>
        <taxon>Spermatophyta</taxon>
        <taxon>Magnoliopsida</taxon>
        <taxon>eudicotyledons</taxon>
        <taxon>Gunneridae</taxon>
        <taxon>Pentapetalae</taxon>
        <taxon>rosids</taxon>
        <taxon>fabids</taxon>
        <taxon>Rosales</taxon>
        <taxon>Cannabaceae</taxon>
        <taxon>Trema</taxon>
    </lineage>
</organism>
<dbReference type="EMBL" id="JXTC01000198">
    <property type="protein sequence ID" value="PON82260.1"/>
    <property type="molecule type" value="Genomic_DNA"/>
</dbReference>